<accession>A0A9K3GKQ3</accession>
<dbReference type="Proteomes" id="UP000265618">
    <property type="component" value="Unassembled WGS sequence"/>
</dbReference>
<reference evidence="5 6" key="1">
    <citation type="journal article" date="2018" name="PLoS ONE">
        <title>The draft genome of Kipferlia bialata reveals reductive genome evolution in fornicate parasites.</title>
        <authorList>
            <person name="Tanifuji G."/>
            <person name="Takabayashi S."/>
            <person name="Kume K."/>
            <person name="Takagi M."/>
            <person name="Nakayama T."/>
            <person name="Kamikawa R."/>
            <person name="Inagaki Y."/>
            <person name="Hashimoto T."/>
        </authorList>
    </citation>
    <scope>NUCLEOTIDE SEQUENCE [LARGE SCALE GENOMIC DNA]</scope>
    <source>
        <strain evidence="5">NY0173</strain>
    </source>
</reference>
<feature type="compositionally biased region" description="Polar residues" evidence="3">
    <location>
        <begin position="278"/>
        <end position="289"/>
    </location>
</feature>
<feature type="compositionally biased region" description="Low complexity" evidence="3">
    <location>
        <begin position="264"/>
        <end position="277"/>
    </location>
</feature>
<evidence type="ECO:0000313" key="5">
    <source>
        <dbReference type="EMBL" id="GIQ86533.1"/>
    </source>
</evidence>
<evidence type="ECO:0000259" key="4">
    <source>
        <dbReference type="PROSITE" id="PS51845"/>
    </source>
</evidence>
<protein>
    <recommendedName>
        <fullName evidence="4">PDEase domain-containing protein</fullName>
    </recommendedName>
</protein>
<dbReference type="GO" id="GO:0007165">
    <property type="term" value="P:signal transduction"/>
    <property type="evidence" value="ECO:0007669"/>
    <property type="project" value="InterPro"/>
</dbReference>
<comment type="caution">
    <text evidence="5">The sequence shown here is derived from an EMBL/GenBank/DDBJ whole genome shotgun (WGS) entry which is preliminary data.</text>
</comment>
<feature type="compositionally biased region" description="Pro residues" evidence="3">
    <location>
        <begin position="307"/>
        <end position="317"/>
    </location>
</feature>
<dbReference type="Gene3D" id="1.10.1300.10">
    <property type="entry name" value="3'5'-cyclic nucleotide phosphodiesterase, catalytic domain"/>
    <property type="match status" value="1"/>
</dbReference>
<evidence type="ECO:0000256" key="2">
    <source>
        <dbReference type="ARBA" id="ARBA00022801"/>
    </source>
</evidence>
<dbReference type="AlphaFoldDB" id="A0A9K3GKQ3"/>
<dbReference type="GO" id="GO:0004114">
    <property type="term" value="F:3',5'-cyclic-nucleotide phosphodiesterase activity"/>
    <property type="evidence" value="ECO:0007669"/>
    <property type="project" value="InterPro"/>
</dbReference>
<dbReference type="InterPro" id="IPR036971">
    <property type="entry name" value="PDEase_catalytic_dom_sf"/>
</dbReference>
<dbReference type="SUPFAM" id="SSF109604">
    <property type="entry name" value="HD-domain/PDEase-like"/>
    <property type="match status" value="1"/>
</dbReference>
<evidence type="ECO:0000256" key="3">
    <source>
        <dbReference type="SAM" id="MobiDB-lite"/>
    </source>
</evidence>
<feature type="region of interest" description="Disordered" evidence="3">
    <location>
        <begin position="251"/>
        <end position="370"/>
    </location>
</feature>
<proteinExistence type="predicted"/>
<dbReference type="PANTHER" id="PTHR11347">
    <property type="entry name" value="CYCLIC NUCLEOTIDE PHOSPHODIESTERASE"/>
    <property type="match status" value="1"/>
</dbReference>
<evidence type="ECO:0000256" key="1">
    <source>
        <dbReference type="ARBA" id="ARBA00022723"/>
    </source>
</evidence>
<feature type="domain" description="PDEase" evidence="4">
    <location>
        <begin position="1"/>
        <end position="216"/>
    </location>
</feature>
<dbReference type="OrthoDB" id="546632at2759"/>
<organism evidence="5 6">
    <name type="scientific">Kipferlia bialata</name>
    <dbReference type="NCBI Taxonomy" id="797122"/>
    <lineage>
        <taxon>Eukaryota</taxon>
        <taxon>Metamonada</taxon>
        <taxon>Carpediemonas-like organisms</taxon>
        <taxon>Kipferlia</taxon>
    </lineage>
</organism>
<dbReference type="EMBL" id="BDIP01002594">
    <property type="protein sequence ID" value="GIQ86533.1"/>
    <property type="molecule type" value="Genomic_DNA"/>
</dbReference>
<dbReference type="Pfam" id="PF00233">
    <property type="entry name" value="PDEase_I"/>
    <property type="match status" value="1"/>
</dbReference>
<sequence length="370" mass="40500">MTRMAILYDSHVLWHLVEDDYYQCKTLFLDLVLETDPSTNFDFIKRCHALDSIVSCTDWEGVRGALPAYKEGVDKQVAQTRFSVLALIIKLSDLSNPFRKTPVARVYAECITREFFDQGDIERDMCRGMTSLPNHMDRHRYPLNMYACQLTFVRNLVQPLLTLYLQVVEALPDVADASPVSIVGAPEGMSPVSMSEAITSNVADNLSYWQALHEEETVVAVDTCIARRLSRGAREKQFAFESGAIESVPWQPSIRGGRRGSLGRRGSVGSVGDSSGSNCTKSPLRNSVSLPAYSPVATPTSKDGPAPVFPDLPPSPSRPNLTLAVDRGLLQDPTLPLSLSHSDCSEGGSDTPPSDTPDSETESSDVVLCI</sequence>
<keyword evidence="1" id="KW-0479">Metal-binding</keyword>
<dbReference type="InterPro" id="IPR002073">
    <property type="entry name" value="PDEase_catalytic_dom"/>
</dbReference>
<keyword evidence="6" id="KW-1185">Reference proteome</keyword>
<name>A0A9K3GKQ3_9EUKA</name>
<dbReference type="GO" id="GO:0046872">
    <property type="term" value="F:metal ion binding"/>
    <property type="evidence" value="ECO:0007669"/>
    <property type="project" value="UniProtKB-KW"/>
</dbReference>
<keyword evidence="2" id="KW-0378">Hydrolase</keyword>
<dbReference type="PROSITE" id="PS51845">
    <property type="entry name" value="PDEASE_I_2"/>
    <property type="match status" value="1"/>
</dbReference>
<evidence type="ECO:0000313" key="6">
    <source>
        <dbReference type="Proteomes" id="UP000265618"/>
    </source>
</evidence>
<gene>
    <name evidence="5" type="ORF">KIPB_008405</name>
</gene>